<dbReference type="SUPFAM" id="SSF56801">
    <property type="entry name" value="Acetyl-CoA synthetase-like"/>
    <property type="match status" value="1"/>
</dbReference>
<dbReference type="AlphaFoldDB" id="A0A8T8SA39"/>
<protein>
    <recommendedName>
        <fullName evidence="1">AMP-dependent synthetase/ligase domain-containing protein</fullName>
    </recommendedName>
</protein>
<dbReference type="EMBL" id="LWDF02002565">
    <property type="protein sequence ID" value="KAE8235796.1"/>
    <property type="molecule type" value="Genomic_DNA"/>
</dbReference>
<accession>A0A8T8SA39</accession>
<dbReference type="InterPro" id="IPR042099">
    <property type="entry name" value="ANL_N_sf"/>
</dbReference>
<dbReference type="Pfam" id="PF00501">
    <property type="entry name" value="AMP-binding"/>
    <property type="match status" value="1"/>
</dbReference>
<feature type="non-terminal residue" evidence="2">
    <location>
        <position position="117"/>
    </location>
</feature>
<evidence type="ECO:0000259" key="1">
    <source>
        <dbReference type="Pfam" id="PF00501"/>
    </source>
</evidence>
<keyword evidence="3" id="KW-1185">Reference proteome</keyword>
<dbReference type="InterPro" id="IPR050237">
    <property type="entry name" value="ATP-dep_AMP-bd_enzyme"/>
</dbReference>
<reference evidence="2" key="2">
    <citation type="journal article" date="2019" name="IMA Fungus">
        <title>Genome sequencing and comparison of five Tilletia species to identify candidate genes for the detection of regulated species infecting wheat.</title>
        <authorList>
            <person name="Nguyen H.D.T."/>
            <person name="Sultana T."/>
            <person name="Kesanakurti P."/>
            <person name="Hambleton S."/>
        </authorList>
    </citation>
    <scope>NUCLEOTIDE SEQUENCE</scope>
    <source>
        <strain evidence="2">DAOMC 236416</strain>
    </source>
</reference>
<evidence type="ECO:0000313" key="2">
    <source>
        <dbReference type="EMBL" id="KAE8235796.1"/>
    </source>
</evidence>
<dbReference type="InterPro" id="IPR000873">
    <property type="entry name" value="AMP-dep_synth/lig_dom"/>
</dbReference>
<comment type="caution">
    <text evidence="2">The sequence shown here is derived from an EMBL/GenBank/DDBJ whole genome shotgun (WGS) entry which is preliminary data.</text>
</comment>
<sequence>MSGIGHPDTWSVGERDTVIAALDRAVARHPDKILLDFSGNLYTYAEVDSLSTRMAHALATLGVKPGETVLTMLDNNIDAVVCWLAINKLRAVSVPINTALKGEFLRHQIADTGTHLV</sequence>
<proteinExistence type="predicted"/>
<organism evidence="2 3">
    <name type="scientific">Tilletia indica</name>
    <dbReference type="NCBI Taxonomy" id="43049"/>
    <lineage>
        <taxon>Eukaryota</taxon>
        <taxon>Fungi</taxon>
        <taxon>Dikarya</taxon>
        <taxon>Basidiomycota</taxon>
        <taxon>Ustilaginomycotina</taxon>
        <taxon>Exobasidiomycetes</taxon>
        <taxon>Tilletiales</taxon>
        <taxon>Tilletiaceae</taxon>
        <taxon>Tilletia</taxon>
    </lineage>
</organism>
<dbReference type="Gene3D" id="3.40.50.12780">
    <property type="entry name" value="N-terminal domain of ligase-like"/>
    <property type="match status" value="1"/>
</dbReference>
<gene>
    <name evidence="2" type="ORF">A4X13_0g9375</name>
</gene>
<dbReference type="PANTHER" id="PTHR43767">
    <property type="entry name" value="LONG-CHAIN-FATTY-ACID--COA LIGASE"/>
    <property type="match status" value="1"/>
</dbReference>
<dbReference type="Proteomes" id="UP000077521">
    <property type="component" value="Unassembled WGS sequence"/>
</dbReference>
<feature type="domain" description="AMP-dependent synthetase/ligase" evidence="1">
    <location>
        <begin position="22"/>
        <end position="116"/>
    </location>
</feature>
<dbReference type="PANTHER" id="PTHR43767:SF1">
    <property type="entry name" value="NONRIBOSOMAL PEPTIDE SYNTHASE PES1 (EUROFUNG)-RELATED"/>
    <property type="match status" value="1"/>
</dbReference>
<evidence type="ECO:0000313" key="3">
    <source>
        <dbReference type="Proteomes" id="UP000077521"/>
    </source>
</evidence>
<reference evidence="2" key="1">
    <citation type="submission" date="2016-04" db="EMBL/GenBank/DDBJ databases">
        <authorList>
            <person name="Nguyen H.D."/>
            <person name="Samba Siva P."/>
            <person name="Cullis J."/>
            <person name="Levesque C.A."/>
            <person name="Hambleton S."/>
        </authorList>
    </citation>
    <scope>NUCLEOTIDE SEQUENCE</scope>
    <source>
        <strain evidence="2">DAOMC 236416</strain>
    </source>
</reference>
<name>A0A8T8SA39_9BASI</name>